<dbReference type="Proteomes" id="UP001428341">
    <property type="component" value="Unassembled WGS sequence"/>
</dbReference>
<gene>
    <name evidence="2" type="ORF">WN944_011604</name>
</gene>
<dbReference type="AlphaFoldDB" id="A0AAP0N054"/>
<reference evidence="2 3" key="1">
    <citation type="submission" date="2024-05" db="EMBL/GenBank/DDBJ databases">
        <title>Haplotype-resolved chromosome-level genome assembly of Huyou (Citrus changshanensis).</title>
        <authorList>
            <person name="Miao C."/>
            <person name="Chen W."/>
            <person name="Wu Y."/>
            <person name="Wang L."/>
            <person name="Zhao S."/>
            <person name="Grierson D."/>
            <person name="Xu C."/>
            <person name="Chen K."/>
        </authorList>
    </citation>
    <scope>NUCLEOTIDE SEQUENCE [LARGE SCALE GENOMIC DNA]</scope>
    <source>
        <strain evidence="2">01-14</strain>
        <tissue evidence="2">Leaf</tissue>
    </source>
</reference>
<name>A0AAP0N054_9ROSI</name>
<feature type="region of interest" description="Disordered" evidence="1">
    <location>
        <begin position="1"/>
        <end position="35"/>
    </location>
</feature>
<accession>A0AAP0N054</accession>
<proteinExistence type="predicted"/>
<feature type="compositionally biased region" description="Polar residues" evidence="1">
    <location>
        <begin position="8"/>
        <end position="23"/>
    </location>
</feature>
<comment type="caution">
    <text evidence="2">The sequence shown here is derived from an EMBL/GenBank/DDBJ whole genome shotgun (WGS) entry which is preliminary data.</text>
</comment>
<keyword evidence="3" id="KW-1185">Reference proteome</keyword>
<evidence type="ECO:0000256" key="1">
    <source>
        <dbReference type="SAM" id="MobiDB-lite"/>
    </source>
</evidence>
<organism evidence="2 3">
    <name type="scientific">Citrus x changshan-huyou</name>
    <dbReference type="NCBI Taxonomy" id="2935761"/>
    <lineage>
        <taxon>Eukaryota</taxon>
        <taxon>Viridiplantae</taxon>
        <taxon>Streptophyta</taxon>
        <taxon>Embryophyta</taxon>
        <taxon>Tracheophyta</taxon>
        <taxon>Spermatophyta</taxon>
        <taxon>Magnoliopsida</taxon>
        <taxon>eudicotyledons</taxon>
        <taxon>Gunneridae</taxon>
        <taxon>Pentapetalae</taxon>
        <taxon>rosids</taxon>
        <taxon>malvids</taxon>
        <taxon>Sapindales</taxon>
        <taxon>Rutaceae</taxon>
        <taxon>Aurantioideae</taxon>
        <taxon>Citrus</taxon>
    </lineage>
</organism>
<protein>
    <submittedName>
        <fullName evidence="2">Uncharacterized protein</fullName>
    </submittedName>
</protein>
<evidence type="ECO:0000313" key="3">
    <source>
        <dbReference type="Proteomes" id="UP001428341"/>
    </source>
</evidence>
<dbReference type="EMBL" id="JBCGBO010000002">
    <property type="protein sequence ID" value="KAK9223162.1"/>
    <property type="molecule type" value="Genomic_DNA"/>
</dbReference>
<sequence length="83" mass="9049">MREGTPDTLANHSFTDSDINNSVEESDSISPPDICREEDEKGFGGICKSSILPSKISKTFCHRGAISALVIAQGRTLRPWGRN</sequence>
<evidence type="ECO:0000313" key="2">
    <source>
        <dbReference type="EMBL" id="KAK9223162.1"/>
    </source>
</evidence>